<accession>A0A3N4KN66</accession>
<dbReference type="Proteomes" id="UP000277580">
    <property type="component" value="Unassembled WGS sequence"/>
</dbReference>
<evidence type="ECO:0000256" key="1">
    <source>
        <dbReference type="SAM" id="MobiDB-lite"/>
    </source>
</evidence>
<dbReference type="InParanoid" id="A0A3N4KN66"/>
<protein>
    <submittedName>
        <fullName evidence="2">Uncharacterized protein</fullName>
    </submittedName>
</protein>
<feature type="compositionally biased region" description="Basic residues" evidence="1">
    <location>
        <begin position="72"/>
        <end position="83"/>
    </location>
</feature>
<evidence type="ECO:0000313" key="2">
    <source>
        <dbReference type="EMBL" id="RPB12034.1"/>
    </source>
</evidence>
<gene>
    <name evidence="2" type="ORF">P167DRAFT_173636</name>
</gene>
<dbReference type="EMBL" id="ML119131">
    <property type="protein sequence ID" value="RPB12034.1"/>
    <property type="molecule type" value="Genomic_DNA"/>
</dbReference>
<dbReference type="AlphaFoldDB" id="A0A3N4KN66"/>
<keyword evidence="3" id="KW-1185">Reference proteome</keyword>
<feature type="compositionally biased region" description="Low complexity" evidence="1">
    <location>
        <begin position="61"/>
        <end position="71"/>
    </location>
</feature>
<name>A0A3N4KN66_9PEZI</name>
<feature type="region of interest" description="Disordered" evidence="1">
    <location>
        <begin position="61"/>
        <end position="83"/>
    </location>
</feature>
<organism evidence="2 3">
    <name type="scientific">Morchella conica CCBAS932</name>
    <dbReference type="NCBI Taxonomy" id="1392247"/>
    <lineage>
        <taxon>Eukaryota</taxon>
        <taxon>Fungi</taxon>
        <taxon>Dikarya</taxon>
        <taxon>Ascomycota</taxon>
        <taxon>Pezizomycotina</taxon>
        <taxon>Pezizomycetes</taxon>
        <taxon>Pezizales</taxon>
        <taxon>Morchellaceae</taxon>
        <taxon>Morchella</taxon>
    </lineage>
</organism>
<evidence type="ECO:0000313" key="3">
    <source>
        <dbReference type="Proteomes" id="UP000277580"/>
    </source>
</evidence>
<sequence>MQSLLFPAKRRIFHWACSASLKCSSELEAQLQFFYVILSSAVPVFLERHLTGLSILKSFSTRNHNSNTNRSHGARHDRRDRRGRQITLINQPIPPTTNLHLKHLVLAPFQPYHNPHNPPHASAA</sequence>
<reference evidence="2 3" key="1">
    <citation type="journal article" date="2018" name="Nat. Ecol. Evol.">
        <title>Pezizomycetes genomes reveal the molecular basis of ectomycorrhizal truffle lifestyle.</title>
        <authorList>
            <person name="Murat C."/>
            <person name="Payen T."/>
            <person name="Noel B."/>
            <person name="Kuo A."/>
            <person name="Morin E."/>
            <person name="Chen J."/>
            <person name="Kohler A."/>
            <person name="Krizsan K."/>
            <person name="Balestrini R."/>
            <person name="Da Silva C."/>
            <person name="Montanini B."/>
            <person name="Hainaut M."/>
            <person name="Levati E."/>
            <person name="Barry K.W."/>
            <person name="Belfiori B."/>
            <person name="Cichocki N."/>
            <person name="Clum A."/>
            <person name="Dockter R.B."/>
            <person name="Fauchery L."/>
            <person name="Guy J."/>
            <person name="Iotti M."/>
            <person name="Le Tacon F."/>
            <person name="Lindquist E.A."/>
            <person name="Lipzen A."/>
            <person name="Malagnac F."/>
            <person name="Mello A."/>
            <person name="Molinier V."/>
            <person name="Miyauchi S."/>
            <person name="Poulain J."/>
            <person name="Riccioni C."/>
            <person name="Rubini A."/>
            <person name="Sitrit Y."/>
            <person name="Splivallo R."/>
            <person name="Traeger S."/>
            <person name="Wang M."/>
            <person name="Zifcakova L."/>
            <person name="Wipf D."/>
            <person name="Zambonelli A."/>
            <person name="Paolocci F."/>
            <person name="Nowrousian M."/>
            <person name="Ottonello S."/>
            <person name="Baldrian P."/>
            <person name="Spatafora J.W."/>
            <person name="Henrissat B."/>
            <person name="Nagy L.G."/>
            <person name="Aury J.M."/>
            <person name="Wincker P."/>
            <person name="Grigoriev I.V."/>
            <person name="Bonfante P."/>
            <person name="Martin F.M."/>
        </authorList>
    </citation>
    <scope>NUCLEOTIDE SEQUENCE [LARGE SCALE GENOMIC DNA]</scope>
    <source>
        <strain evidence="2 3">CCBAS932</strain>
    </source>
</reference>
<proteinExistence type="predicted"/>